<dbReference type="PATRIC" id="fig|1395513.3.peg.923"/>
<name>V6IZH9_9BACL</name>
<evidence type="ECO:0000256" key="1">
    <source>
        <dbReference type="SAM" id="SignalP"/>
    </source>
</evidence>
<dbReference type="OrthoDB" id="2990408at2"/>
<dbReference type="EMBL" id="AWTC01000003">
    <property type="protein sequence ID" value="EST12978.1"/>
    <property type="molecule type" value="Genomic_DNA"/>
</dbReference>
<dbReference type="AlphaFoldDB" id="V6IZH9"/>
<evidence type="ECO:0000313" key="3">
    <source>
        <dbReference type="Proteomes" id="UP000018296"/>
    </source>
</evidence>
<accession>V6IZH9</accession>
<feature type="signal peptide" evidence="1">
    <location>
        <begin position="1"/>
        <end position="24"/>
    </location>
</feature>
<gene>
    <name evidence="2" type="ORF">P343_04495</name>
</gene>
<keyword evidence="3" id="KW-1185">Reference proteome</keyword>
<dbReference type="RefSeq" id="WP_023509202.1">
    <property type="nucleotide sequence ID" value="NZ_AWTC01000003.1"/>
</dbReference>
<dbReference type="Proteomes" id="UP000018296">
    <property type="component" value="Unassembled WGS sequence"/>
</dbReference>
<proteinExistence type="predicted"/>
<feature type="chain" id="PRO_5004748718" evidence="1">
    <location>
        <begin position="25"/>
        <end position="189"/>
    </location>
</feature>
<comment type="caution">
    <text evidence="2">The sequence shown here is derived from an EMBL/GenBank/DDBJ whole genome shotgun (WGS) entry which is preliminary data.</text>
</comment>
<protein>
    <submittedName>
        <fullName evidence="2">Uncharacterized protein</fullName>
    </submittedName>
</protein>
<reference evidence="2 3" key="1">
    <citation type="journal article" date="2013" name="Genome Announc.">
        <title>Genome Sequence of Sporolactobacillus laevolacticus DSM442, an Efficient Polymer-Grade D-Lactate Producer from Agricultural Waste Cottonseed as a Nitrogen Source.</title>
        <authorList>
            <person name="Wang H."/>
            <person name="Wang L."/>
            <person name="Ju J."/>
            <person name="Yu B."/>
            <person name="Ma Y."/>
        </authorList>
    </citation>
    <scope>NUCLEOTIDE SEQUENCE [LARGE SCALE GENOMIC DNA]</scope>
    <source>
        <strain evidence="2 3">DSM 442</strain>
    </source>
</reference>
<sequence>MKLLRILIIPSLILLYIGPQSSYAADLENHTHAHHHGMAQREAHRQWLIHIVDQYAPAELANQMKKDMTTHQRLVTEWRETADFQKKKQTYQQKHQEFHKKTSEQIRAIRKQVELGKLSPIEGHQKIAGLFAKKDKFHHHETMRQLKTAIRDNDRNAIVSALEQIDKHIQASNQRLSKKLGKNQKQLNR</sequence>
<evidence type="ECO:0000313" key="2">
    <source>
        <dbReference type="EMBL" id="EST12978.1"/>
    </source>
</evidence>
<keyword evidence="1" id="KW-0732">Signal</keyword>
<organism evidence="2 3">
    <name type="scientific">Sporolactobacillus laevolacticus DSM 442</name>
    <dbReference type="NCBI Taxonomy" id="1395513"/>
    <lineage>
        <taxon>Bacteria</taxon>
        <taxon>Bacillati</taxon>
        <taxon>Bacillota</taxon>
        <taxon>Bacilli</taxon>
        <taxon>Bacillales</taxon>
        <taxon>Sporolactobacillaceae</taxon>
        <taxon>Sporolactobacillus</taxon>
    </lineage>
</organism>